<feature type="transmembrane region" description="Helical" evidence="10">
    <location>
        <begin position="12"/>
        <end position="34"/>
    </location>
</feature>
<evidence type="ECO:0000256" key="8">
    <source>
        <dbReference type="ARBA" id="ARBA00035585"/>
    </source>
</evidence>
<evidence type="ECO:0000256" key="2">
    <source>
        <dbReference type="ARBA" id="ARBA00004651"/>
    </source>
</evidence>
<comment type="subcellular location">
    <subcellularLocation>
        <location evidence="2">Cell membrane</location>
        <topology evidence="2">Multi-pass membrane protein</topology>
    </subcellularLocation>
</comment>
<sequence length="210" mass="22329">MSERVSQCQGDAVAAIIAINAASIAAFSVLGVATREALTYWFARCPVVNNDEFHPEALCITSSGDTPGGALFTSLPGNMLACFIMGLVVPSSLFSDGDHGSPQPIAVLPKTWRIQWYAPLWLGIRTGYCGSLSTFASWNMQMVEMITEFNVSPVGGQAAAALFGYFIGTTPCTPSDAHQHNATDTPHTPQPCQPPLSPSCCTQVSRCPSR</sequence>
<dbReference type="GO" id="GO:1903425">
    <property type="term" value="F:fluoride transmembrane transporter activity"/>
    <property type="evidence" value="ECO:0007669"/>
    <property type="project" value="TreeGrafter"/>
</dbReference>
<keyword evidence="3" id="KW-1003">Cell membrane</keyword>
<keyword evidence="4 10" id="KW-0812">Transmembrane</keyword>
<dbReference type="Pfam" id="PF02537">
    <property type="entry name" value="CRCB"/>
    <property type="match status" value="1"/>
</dbReference>
<evidence type="ECO:0000256" key="7">
    <source>
        <dbReference type="ARBA" id="ARBA00035120"/>
    </source>
</evidence>
<evidence type="ECO:0000256" key="5">
    <source>
        <dbReference type="ARBA" id="ARBA00022989"/>
    </source>
</evidence>
<gene>
    <name evidence="11" type="ORF">TCHU04912_LOCUS14183</name>
</gene>
<keyword evidence="5 10" id="KW-1133">Transmembrane helix</keyword>
<reference evidence="11" key="1">
    <citation type="submission" date="2021-01" db="EMBL/GenBank/DDBJ databases">
        <authorList>
            <person name="Corre E."/>
            <person name="Pelletier E."/>
            <person name="Niang G."/>
            <person name="Scheremetjew M."/>
            <person name="Finn R."/>
            <person name="Kale V."/>
            <person name="Holt S."/>
            <person name="Cochrane G."/>
            <person name="Meng A."/>
            <person name="Brown T."/>
            <person name="Cohen L."/>
        </authorList>
    </citation>
    <scope>NUCLEOTIDE SEQUENCE</scope>
    <source>
        <strain evidence="11">PLY429</strain>
    </source>
</reference>
<evidence type="ECO:0000313" key="11">
    <source>
        <dbReference type="EMBL" id="CAD9211944.1"/>
    </source>
</evidence>
<feature type="compositionally biased region" description="Pro residues" evidence="9">
    <location>
        <begin position="188"/>
        <end position="197"/>
    </location>
</feature>
<dbReference type="AlphaFoldDB" id="A0A7S1X5M2"/>
<comment type="similarity">
    <text evidence="7">Belongs to the fluoride channel Fluc/FEX (TC 1.A.43) family.</text>
</comment>
<accession>A0A7S1X5M2</accession>
<feature type="region of interest" description="Disordered" evidence="9">
    <location>
        <begin position="176"/>
        <end position="197"/>
    </location>
</feature>
<dbReference type="GO" id="GO:0005886">
    <property type="term" value="C:plasma membrane"/>
    <property type="evidence" value="ECO:0007669"/>
    <property type="project" value="UniProtKB-SubCell"/>
</dbReference>
<evidence type="ECO:0000256" key="3">
    <source>
        <dbReference type="ARBA" id="ARBA00022475"/>
    </source>
</evidence>
<keyword evidence="6 10" id="KW-0472">Membrane</keyword>
<proteinExistence type="inferred from homology"/>
<evidence type="ECO:0000256" key="9">
    <source>
        <dbReference type="SAM" id="MobiDB-lite"/>
    </source>
</evidence>
<evidence type="ECO:0000256" key="4">
    <source>
        <dbReference type="ARBA" id="ARBA00022692"/>
    </source>
</evidence>
<dbReference type="InterPro" id="IPR003691">
    <property type="entry name" value="FluC"/>
</dbReference>
<evidence type="ECO:0000256" key="1">
    <source>
        <dbReference type="ARBA" id="ARBA00002598"/>
    </source>
</evidence>
<evidence type="ECO:0000256" key="10">
    <source>
        <dbReference type="SAM" id="Phobius"/>
    </source>
</evidence>
<name>A0A7S1X5M2_9CHLO</name>
<evidence type="ECO:0000256" key="6">
    <source>
        <dbReference type="ARBA" id="ARBA00023136"/>
    </source>
</evidence>
<comment type="catalytic activity">
    <reaction evidence="8">
        <text>fluoride(in) = fluoride(out)</text>
        <dbReference type="Rhea" id="RHEA:76159"/>
        <dbReference type="ChEBI" id="CHEBI:17051"/>
    </reaction>
    <physiologicalReaction direction="left-to-right" evidence="8">
        <dbReference type="Rhea" id="RHEA:76160"/>
    </physiologicalReaction>
</comment>
<organism evidence="11">
    <name type="scientific">Tetraselmis chuii</name>
    <dbReference type="NCBI Taxonomy" id="63592"/>
    <lineage>
        <taxon>Eukaryota</taxon>
        <taxon>Viridiplantae</taxon>
        <taxon>Chlorophyta</taxon>
        <taxon>core chlorophytes</taxon>
        <taxon>Chlorodendrophyceae</taxon>
        <taxon>Chlorodendrales</taxon>
        <taxon>Chlorodendraceae</taxon>
        <taxon>Tetraselmis</taxon>
    </lineage>
</organism>
<dbReference type="EMBL" id="HBGG01027518">
    <property type="protein sequence ID" value="CAD9211944.1"/>
    <property type="molecule type" value="Transcribed_RNA"/>
</dbReference>
<dbReference type="PANTHER" id="PTHR28259:SF1">
    <property type="entry name" value="FLUORIDE EXPORT PROTEIN 1-RELATED"/>
    <property type="match status" value="1"/>
</dbReference>
<comment type="function">
    <text evidence="1">Fluoride channel required for the rapid expulsion of cytoplasmic fluoride.</text>
</comment>
<dbReference type="PANTHER" id="PTHR28259">
    <property type="entry name" value="FLUORIDE EXPORT PROTEIN 1-RELATED"/>
    <property type="match status" value="1"/>
</dbReference>
<protein>
    <submittedName>
        <fullName evidence="11">Uncharacterized protein</fullName>
    </submittedName>
</protein>